<organism evidence="2 3">
    <name type="scientific">Rhizopus oryzae</name>
    <name type="common">Mucormycosis agent</name>
    <name type="synonym">Rhizopus arrhizus var. delemar</name>
    <dbReference type="NCBI Taxonomy" id="64495"/>
    <lineage>
        <taxon>Eukaryota</taxon>
        <taxon>Fungi</taxon>
        <taxon>Fungi incertae sedis</taxon>
        <taxon>Mucoromycota</taxon>
        <taxon>Mucoromycotina</taxon>
        <taxon>Mucoromycetes</taxon>
        <taxon>Mucorales</taxon>
        <taxon>Mucorineae</taxon>
        <taxon>Rhizopodaceae</taxon>
        <taxon>Rhizopus</taxon>
    </lineage>
</organism>
<evidence type="ECO:0000313" key="2">
    <source>
        <dbReference type="EMBL" id="KAG1538407.1"/>
    </source>
</evidence>
<accession>A0A9P6Y337</accession>
<dbReference type="EMBL" id="JAANIT010001867">
    <property type="protein sequence ID" value="KAG1538407.1"/>
    <property type="molecule type" value="Genomic_DNA"/>
</dbReference>
<dbReference type="AlphaFoldDB" id="A0A9P6Y337"/>
<evidence type="ECO:0000259" key="1">
    <source>
        <dbReference type="Pfam" id="PF00078"/>
    </source>
</evidence>
<dbReference type="OrthoDB" id="2272737at2759"/>
<feature type="domain" description="Reverse transcriptase" evidence="1">
    <location>
        <begin position="74"/>
        <end position="184"/>
    </location>
</feature>
<name>A0A9P6Y337_RHIOR</name>
<sequence>MLVLSIARDELIEQVKHSPNQSSPAINLRLSSMVNKIIQTSQTGFMKGQFIGDSGLFTFCFNKQRLESTLGASVAAFGFQEPVNSFFSPTVNQQHGLRQGDPLLPMPFNFALEPLLLAVDQDNRMVRYRFFNSGVEHRVKASAYADDICILLDNGSDDAKLQHQLSQYSVVSTAEFDQEKTKALAMSGRIEDS</sequence>
<evidence type="ECO:0000313" key="3">
    <source>
        <dbReference type="Proteomes" id="UP000717996"/>
    </source>
</evidence>
<protein>
    <recommendedName>
        <fullName evidence="1">Reverse transcriptase domain-containing protein</fullName>
    </recommendedName>
</protein>
<dbReference type="InterPro" id="IPR000477">
    <property type="entry name" value="RT_dom"/>
</dbReference>
<comment type="caution">
    <text evidence="2">The sequence shown here is derived from an EMBL/GenBank/DDBJ whole genome shotgun (WGS) entry which is preliminary data.</text>
</comment>
<dbReference type="Pfam" id="PF00078">
    <property type="entry name" value="RVT_1"/>
    <property type="match status" value="1"/>
</dbReference>
<dbReference type="Proteomes" id="UP000717996">
    <property type="component" value="Unassembled WGS sequence"/>
</dbReference>
<gene>
    <name evidence="2" type="ORF">G6F51_009789</name>
</gene>
<proteinExistence type="predicted"/>
<reference evidence="2" key="1">
    <citation type="journal article" date="2020" name="Microb. Genom.">
        <title>Genetic diversity of clinical and environmental Mucorales isolates obtained from an investigation of mucormycosis cases among solid organ transplant recipients.</title>
        <authorList>
            <person name="Nguyen M.H."/>
            <person name="Kaul D."/>
            <person name="Muto C."/>
            <person name="Cheng S.J."/>
            <person name="Richter R.A."/>
            <person name="Bruno V.M."/>
            <person name="Liu G."/>
            <person name="Beyhan S."/>
            <person name="Sundermann A.J."/>
            <person name="Mounaud S."/>
            <person name="Pasculle A.W."/>
            <person name="Nierman W.C."/>
            <person name="Driscoll E."/>
            <person name="Cumbie R."/>
            <person name="Clancy C.J."/>
            <person name="Dupont C.L."/>
        </authorList>
    </citation>
    <scope>NUCLEOTIDE SEQUENCE</scope>
    <source>
        <strain evidence="2">GL16</strain>
    </source>
</reference>